<keyword evidence="1" id="KW-1133">Transmembrane helix</keyword>
<proteinExistence type="predicted"/>
<evidence type="ECO:0000313" key="2">
    <source>
        <dbReference type="EMBL" id="KAB2587953.1"/>
    </source>
</evidence>
<dbReference type="Proteomes" id="UP000326907">
    <property type="component" value="Unassembled WGS sequence"/>
</dbReference>
<gene>
    <name evidence="2" type="ORF">F5983_35105</name>
</gene>
<keyword evidence="1" id="KW-0472">Membrane</keyword>
<protein>
    <submittedName>
        <fullName evidence="2">Uncharacterized protein</fullName>
    </submittedName>
</protein>
<organism evidence="2 3">
    <name type="scientific">Streptomyces arboris</name>
    <dbReference type="NCBI Taxonomy" id="2600619"/>
    <lineage>
        <taxon>Bacteria</taxon>
        <taxon>Bacillati</taxon>
        <taxon>Actinomycetota</taxon>
        <taxon>Actinomycetes</taxon>
        <taxon>Kitasatosporales</taxon>
        <taxon>Streptomycetaceae</taxon>
        <taxon>Streptomyces</taxon>
    </lineage>
</organism>
<name>A0A5N5ED99_9ACTN</name>
<keyword evidence="1" id="KW-0812">Transmembrane</keyword>
<evidence type="ECO:0000313" key="3">
    <source>
        <dbReference type="Proteomes" id="UP000326907"/>
    </source>
</evidence>
<comment type="caution">
    <text evidence="2">The sequence shown here is derived from an EMBL/GenBank/DDBJ whole genome shotgun (WGS) entry which is preliminary data.</text>
</comment>
<accession>A0A5N5ED99</accession>
<reference evidence="2 3" key="1">
    <citation type="submission" date="2019-09" db="EMBL/GenBank/DDBJ databases">
        <authorList>
            <person name="Liu P."/>
        </authorList>
    </citation>
    <scope>NUCLEOTIDE SEQUENCE [LARGE SCALE GENOMIC DNA]</scope>
    <source>
        <strain evidence="2 3">TRM68085</strain>
    </source>
</reference>
<keyword evidence="3" id="KW-1185">Reference proteome</keyword>
<dbReference type="RefSeq" id="WP_151513845.1">
    <property type="nucleotide sequence ID" value="NZ_VYUA01000066.1"/>
</dbReference>
<dbReference type="EMBL" id="VYUA01000066">
    <property type="protein sequence ID" value="KAB2587953.1"/>
    <property type="molecule type" value="Genomic_DNA"/>
</dbReference>
<sequence>MAGEHRPRPALSATIAGVLLLAGLALAVLLLPCKLEKRQAYDSAPTCPTAEPAPGCLSQTPVTLVGKERRNSSKGRPHYMLFSRDGWPSQWVRMGGGSHPVYSAAQPGDTVTATYWDGQIVEVAFQGQRETSAQEPDHNFTGFLFLTSLLLVAGGFATVVAFRHREGRTLLKPDIKPLAAMGVGVGTLAGGLLGTAVVTGVLKALLTR</sequence>
<evidence type="ECO:0000256" key="1">
    <source>
        <dbReference type="SAM" id="Phobius"/>
    </source>
</evidence>
<dbReference type="AlphaFoldDB" id="A0A5N5ED99"/>
<feature type="transmembrane region" description="Helical" evidence="1">
    <location>
        <begin position="140"/>
        <end position="162"/>
    </location>
</feature>
<feature type="transmembrane region" description="Helical" evidence="1">
    <location>
        <begin position="183"/>
        <end position="206"/>
    </location>
</feature>